<dbReference type="PRINTS" id="PR00081">
    <property type="entry name" value="GDHRDH"/>
</dbReference>
<keyword evidence="4" id="KW-1185">Reference proteome</keyword>
<dbReference type="AlphaFoldDB" id="A0A9P4QHP9"/>
<keyword evidence="2" id="KW-0560">Oxidoreductase</keyword>
<name>A0A9P4QHP9_9PLEO</name>
<feature type="non-terminal residue" evidence="3">
    <location>
        <position position="1"/>
    </location>
</feature>
<proteinExistence type="inferred from homology"/>
<evidence type="ECO:0000313" key="4">
    <source>
        <dbReference type="Proteomes" id="UP000799444"/>
    </source>
</evidence>
<gene>
    <name evidence="3" type="ORF">EJ04DRAFT_390489</name>
</gene>
<accession>A0A9P4QHP9</accession>
<sequence length="225" mass="25266">GTIVVTGATGGLGKAIVQRMKQLDHHFEAVLTVRSLSSVKGNDLRASLGEDKRFCIWQLDLENLESVRTFSMSLRIYISSGQMKPITAIICNAGFMSRLRPKSTQDGYERAFQINYLGHFLMVNSLLPAVARHHCRVVFVTSFTHDPTCLRAKLLPLPQKLWVETELMIRPPVPRRNSTRVGFAIYARSKMCLMMFMHALQEQLDQSAQFQNIAILAVDPGFVGA</sequence>
<reference evidence="3" key="1">
    <citation type="journal article" date="2020" name="Stud. Mycol.">
        <title>101 Dothideomycetes genomes: a test case for predicting lifestyles and emergence of pathogens.</title>
        <authorList>
            <person name="Haridas S."/>
            <person name="Albert R."/>
            <person name="Binder M."/>
            <person name="Bloem J."/>
            <person name="Labutti K."/>
            <person name="Salamov A."/>
            <person name="Andreopoulos B."/>
            <person name="Baker S."/>
            <person name="Barry K."/>
            <person name="Bills G."/>
            <person name="Bluhm B."/>
            <person name="Cannon C."/>
            <person name="Castanera R."/>
            <person name="Culley D."/>
            <person name="Daum C."/>
            <person name="Ezra D."/>
            <person name="Gonzalez J."/>
            <person name="Henrissat B."/>
            <person name="Kuo A."/>
            <person name="Liang C."/>
            <person name="Lipzen A."/>
            <person name="Lutzoni F."/>
            <person name="Magnuson J."/>
            <person name="Mondo S."/>
            <person name="Nolan M."/>
            <person name="Ohm R."/>
            <person name="Pangilinan J."/>
            <person name="Park H.-J."/>
            <person name="Ramirez L."/>
            <person name="Alfaro M."/>
            <person name="Sun H."/>
            <person name="Tritt A."/>
            <person name="Yoshinaga Y."/>
            <person name="Zwiers L.-H."/>
            <person name="Turgeon B."/>
            <person name="Goodwin S."/>
            <person name="Spatafora J."/>
            <person name="Crous P."/>
            <person name="Grigoriev I."/>
        </authorList>
    </citation>
    <scope>NUCLEOTIDE SEQUENCE</scope>
    <source>
        <strain evidence="3">CBS 125425</strain>
    </source>
</reference>
<dbReference type="Proteomes" id="UP000799444">
    <property type="component" value="Unassembled WGS sequence"/>
</dbReference>
<dbReference type="Gene3D" id="3.40.50.720">
    <property type="entry name" value="NAD(P)-binding Rossmann-like Domain"/>
    <property type="match status" value="1"/>
</dbReference>
<dbReference type="InterPro" id="IPR002347">
    <property type="entry name" value="SDR_fam"/>
</dbReference>
<dbReference type="PANTHER" id="PTHR24320:SF152">
    <property type="entry name" value="SHORT-CHAIN DEHYDROGENASE_REDUCTASE FAMILY PROTEIN"/>
    <property type="match status" value="1"/>
</dbReference>
<feature type="non-terminal residue" evidence="3">
    <location>
        <position position="225"/>
    </location>
</feature>
<dbReference type="Pfam" id="PF00106">
    <property type="entry name" value="adh_short"/>
    <property type="match status" value="1"/>
</dbReference>
<dbReference type="OrthoDB" id="542013at2759"/>
<evidence type="ECO:0000256" key="1">
    <source>
        <dbReference type="ARBA" id="ARBA00006484"/>
    </source>
</evidence>
<comment type="similarity">
    <text evidence="1">Belongs to the short-chain dehydrogenases/reductases (SDR) family.</text>
</comment>
<dbReference type="GO" id="GO:0016491">
    <property type="term" value="F:oxidoreductase activity"/>
    <property type="evidence" value="ECO:0007669"/>
    <property type="project" value="UniProtKB-KW"/>
</dbReference>
<dbReference type="InterPro" id="IPR036291">
    <property type="entry name" value="NAD(P)-bd_dom_sf"/>
</dbReference>
<evidence type="ECO:0000313" key="3">
    <source>
        <dbReference type="EMBL" id="KAF2726485.1"/>
    </source>
</evidence>
<dbReference type="EMBL" id="ML996463">
    <property type="protein sequence ID" value="KAF2726485.1"/>
    <property type="molecule type" value="Genomic_DNA"/>
</dbReference>
<evidence type="ECO:0000256" key="2">
    <source>
        <dbReference type="ARBA" id="ARBA00023002"/>
    </source>
</evidence>
<dbReference type="PANTHER" id="PTHR24320">
    <property type="entry name" value="RETINOL DEHYDROGENASE"/>
    <property type="match status" value="1"/>
</dbReference>
<dbReference type="SUPFAM" id="SSF51735">
    <property type="entry name" value="NAD(P)-binding Rossmann-fold domains"/>
    <property type="match status" value="1"/>
</dbReference>
<comment type="caution">
    <text evidence="3">The sequence shown here is derived from an EMBL/GenBank/DDBJ whole genome shotgun (WGS) entry which is preliminary data.</text>
</comment>
<protein>
    <submittedName>
        <fullName evidence="3">NAD(P)-binding protein</fullName>
    </submittedName>
</protein>
<organism evidence="3 4">
    <name type="scientific">Polyplosphaeria fusca</name>
    <dbReference type="NCBI Taxonomy" id="682080"/>
    <lineage>
        <taxon>Eukaryota</taxon>
        <taxon>Fungi</taxon>
        <taxon>Dikarya</taxon>
        <taxon>Ascomycota</taxon>
        <taxon>Pezizomycotina</taxon>
        <taxon>Dothideomycetes</taxon>
        <taxon>Pleosporomycetidae</taxon>
        <taxon>Pleosporales</taxon>
        <taxon>Tetraplosphaeriaceae</taxon>
        <taxon>Polyplosphaeria</taxon>
    </lineage>
</organism>